<organism evidence="2 3">
    <name type="scientific">Actinokineospora bangkokensis</name>
    <dbReference type="NCBI Taxonomy" id="1193682"/>
    <lineage>
        <taxon>Bacteria</taxon>
        <taxon>Bacillati</taxon>
        <taxon>Actinomycetota</taxon>
        <taxon>Actinomycetes</taxon>
        <taxon>Pseudonocardiales</taxon>
        <taxon>Pseudonocardiaceae</taxon>
        <taxon>Actinokineospora</taxon>
    </lineage>
</organism>
<gene>
    <name evidence="2" type="ORF">BJP25_22980</name>
</gene>
<sequence>MSYKDPSTGYVFDKGYYDFVDQANASKHNSIPGPHGTWRDASGFDKERFEREVAAWNEYRDEQVKRIESNPEYAENSSEYNNDVPTESTFQVNDDGVPPPPAVPGPGADGGKDTRVNTAALQTFAENMTVLRGHLDKPLADLDGLFVAPGTFAVANKVRSAIGGGEMGGKGLAKDTHEFIGNLQDALQLVTEAVGRMKTEYDSAEELNSMTSEKLNKNFSDVNSEITGLGATGSI</sequence>
<evidence type="ECO:0000256" key="1">
    <source>
        <dbReference type="SAM" id="MobiDB-lite"/>
    </source>
</evidence>
<feature type="region of interest" description="Disordered" evidence="1">
    <location>
        <begin position="69"/>
        <end position="114"/>
    </location>
</feature>
<evidence type="ECO:0000313" key="2">
    <source>
        <dbReference type="EMBL" id="OLR92195.1"/>
    </source>
</evidence>
<dbReference type="RefSeq" id="WP_075976084.1">
    <property type="nucleotide sequence ID" value="NZ_MKQR01000017.1"/>
</dbReference>
<feature type="compositionally biased region" description="Polar residues" evidence="1">
    <location>
        <begin position="75"/>
        <end position="92"/>
    </location>
</feature>
<name>A0A1Q9LJL8_9PSEU</name>
<evidence type="ECO:0000313" key="3">
    <source>
        <dbReference type="Proteomes" id="UP000186040"/>
    </source>
</evidence>
<dbReference type="STRING" id="1193682.BJP25_22980"/>
<dbReference type="Proteomes" id="UP000186040">
    <property type="component" value="Unassembled WGS sequence"/>
</dbReference>
<dbReference type="EMBL" id="MKQR01000017">
    <property type="protein sequence ID" value="OLR92195.1"/>
    <property type="molecule type" value="Genomic_DNA"/>
</dbReference>
<comment type="caution">
    <text evidence="2">The sequence shown here is derived from an EMBL/GenBank/DDBJ whole genome shotgun (WGS) entry which is preliminary data.</text>
</comment>
<proteinExistence type="predicted"/>
<dbReference type="AlphaFoldDB" id="A0A1Q9LJL8"/>
<protein>
    <submittedName>
        <fullName evidence="2">Uncharacterized protein</fullName>
    </submittedName>
</protein>
<accession>A0A1Q9LJL8</accession>
<keyword evidence="3" id="KW-1185">Reference proteome</keyword>
<dbReference type="OrthoDB" id="3675048at2"/>
<reference evidence="2 3" key="1">
    <citation type="submission" date="2016-10" db="EMBL/GenBank/DDBJ databases">
        <title>The Draft Genome Sequence of Actinokineospora bangkokensis 44EHWT reveals the biosynthetic pathway of antifungal compounds Thailandins with unusual extender unit butylmalonyl-CoA.</title>
        <authorList>
            <person name="Greule A."/>
            <person name="Intra B."/>
            <person name="Flemming S."/>
            <person name="Rommel M.G."/>
            <person name="Panbangred W."/>
            <person name="Bechthold A."/>
        </authorList>
    </citation>
    <scope>NUCLEOTIDE SEQUENCE [LARGE SCALE GENOMIC DNA]</scope>
    <source>
        <strain evidence="2 3">44EHW</strain>
    </source>
</reference>